<feature type="transmembrane region" description="Helical" evidence="1">
    <location>
        <begin position="412"/>
        <end position="434"/>
    </location>
</feature>
<dbReference type="PANTHER" id="PTHR10590">
    <property type="entry name" value="SODIUM/NUCLEOSIDE COTRANSPORTER"/>
    <property type="match status" value="1"/>
</dbReference>
<feature type="transmembrane region" description="Helical" evidence="1">
    <location>
        <begin position="385"/>
        <end position="405"/>
    </location>
</feature>
<dbReference type="Pfam" id="PF01773">
    <property type="entry name" value="Nucleos_tra2_N"/>
    <property type="match status" value="1"/>
</dbReference>
<name>A0A8H3DUN2_9AGAM</name>
<protein>
    <recommendedName>
        <fullName evidence="2">Concentrative nucleoside transporter N-terminal domain-containing protein</fullName>
    </recommendedName>
</protein>
<dbReference type="EMBL" id="CAJNJQ010000199">
    <property type="protein sequence ID" value="CAE7062664.1"/>
    <property type="molecule type" value="Genomic_DNA"/>
</dbReference>
<evidence type="ECO:0000256" key="1">
    <source>
        <dbReference type="SAM" id="Phobius"/>
    </source>
</evidence>
<reference evidence="3" key="1">
    <citation type="submission" date="2021-01" db="EMBL/GenBank/DDBJ databases">
        <authorList>
            <person name="Kaushik A."/>
        </authorList>
    </citation>
    <scope>NUCLEOTIDE SEQUENCE</scope>
    <source>
        <strain evidence="3">AG5</strain>
    </source>
</reference>
<evidence type="ECO:0000313" key="3">
    <source>
        <dbReference type="EMBL" id="CAE7062664.1"/>
    </source>
</evidence>
<dbReference type="InterPro" id="IPR008276">
    <property type="entry name" value="C_nuclsd_transpt"/>
</dbReference>
<dbReference type="Proteomes" id="UP000663827">
    <property type="component" value="Unassembled WGS sequence"/>
</dbReference>
<comment type="caution">
    <text evidence="3">The sequence shown here is derived from an EMBL/GenBank/DDBJ whole genome shotgun (WGS) entry which is preliminary data.</text>
</comment>
<gene>
    <name evidence="3" type="ORF">RDB_LOCUS8973</name>
</gene>
<keyword evidence="1" id="KW-0812">Transmembrane</keyword>
<feature type="transmembrane region" description="Helical" evidence="1">
    <location>
        <begin position="494"/>
        <end position="514"/>
    </location>
</feature>
<dbReference type="AlphaFoldDB" id="A0A8H3DUN2"/>
<organism evidence="3 4">
    <name type="scientific">Rhizoctonia solani</name>
    <dbReference type="NCBI Taxonomy" id="456999"/>
    <lineage>
        <taxon>Eukaryota</taxon>
        <taxon>Fungi</taxon>
        <taxon>Dikarya</taxon>
        <taxon>Basidiomycota</taxon>
        <taxon>Agaricomycotina</taxon>
        <taxon>Agaricomycetes</taxon>
        <taxon>Cantharellales</taxon>
        <taxon>Ceratobasidiaceae</taxon>
        <taxon>Rhizoctonia</taxon>
    </lineage>
</organism>
<dbReference type="PANTHER" id="PTHR10590:SF4">
    <property type="entry name" value="SOLUTE CARRIER FAMILY 28 MEMBER 3"/>
    <property type="match status" value="1"/>
</dbReference>
<accession>A0A8H3DUN2</accession>
<feature type="domain" description="Concentrative nucleoside transporter N-terminal" evidence="2">
    <location>
        <begin position="475"/>
        <end position="531"/>
    </location>
</feature>
<feature type="transmembrane region" description="Helical" evidence="1">
    <location>
        <begin position="550"/>
        <end position="572"/>
    </location>
</feature>
<proteinExistence type="predicted"/>
<dbReference type="GO" id="GO:0005886">
    <property type="term" value="C:plasma membrane"/>
    <property type="evidence" value="ECO:0007669"/>
    <property type="project" value="TreeGrafter"/>
</dbReference>
<dbReference type="InterPro" id="IPR002668">
    <property type="entry name" value="CNT_N_dom"/>
</dbReference>
<dbReference type="GO" id="GO:0005337">
    <property type="term" value="F:nucleoside transmembrane transporter activity"/>
    <property type="evidence" value="ECO:0007669"/>
    <property type="project" value="InterPro"/>
</dbReference>
<evidence type="ECO:0000313" key="4">
    <source>
        <dbReference type="Proteomes" id="UP000663827"/>
    </source>
</evidence>
<evidence type="ECO:0000259" key="2">
    <source>
        <dbReference type="Pfam" id="PF01773"/>
    </source>
</evidence>
<keyword evidence="1" id="KW-0472">Membrane</keyword>
<sequence>MGLDTEIQSEIPTDPAFQIIRDLRNLSNQFPTWLTDKDSYQFKLLPSRCQSLKDELCSDFVAIKNRNPERFHQEEDPGLASAIDLIFRVCRHNRILNSCFNPNKSERRLIVDSLLSHICEEAGEAVLYRAEQELRLPPAKVGRYNVTHTTADGAMLVGVTGFKPYDDNLNLQTAATALNLQTPRDLQVVHCVTEFKQEGSGANQAIMGMVSAIHQKKALGVLGQFTFGVFQHQANFLQIFAAAWQANEGKIKLYEIGIYSLNNPVHVVRFYLVIRGIVGVAGNYLQQLRESEPMLATQVEITPPAANWTPFRMDILEAGGSNAQGTSRRLALKLLPASEECDARNRVLSYLESISQPASNAADGAIPILPTSSIAQLLYLDCCRWSAIRVMILTSLTFSIVPNHLCQRKKAFLVDALDIYGPVTFILIIAFRFIPNSDITSPVGAVWQPIISRPLFSPSYHLPEGTSYDRAISNLGLLVFTTGFWLSSKHRSQVPWPTTMVGLFIQQLVVLFVLKTDAGFKPFLWIADFLDQADPAARFSFDAEIIAKHWVFVNTLGAIFFFITFVQMLYYLEKIQWLIK</sequence>
<keyword evidence="1" id="KW-1133">Transmembrane helix</keyword>
<dbReference type="GO" id="GO:0015293">
    <property type="term" value="F:symporter activity"/>
    <property type="evidence" value="ECO:0007669"/>
    <property type="project" value="TreeGrafter"/>
</dbReference>